<dbReference type="RefSeq" id="WP_076958837.1">
    <property type="nucleotide sequence ID" value="NZ_MLCO01000194.1"/>
</dbReference>
<gene>
    <name evidence="3" type="ORF">BKE38_18760</name>
</gene>
<sequence>MPPIGRRGVLALPTLMLAPQLASQAMAQQGAPAGYPQGYAEVVAGAEREGSLLIYSIMSAENWRPVLEGFNRRYPKIRIETLDLPNSREVFERYLAERGTNSRTADLLATADPAGWIEFQGRGEVMPYESVEAAAWPAWSKPWPGVYTISADPLVFIFNKLLVPEAQQPKSFAQFVALAQENQGRWRNKLTSYGAQFGGFGYSANFGFVAKHGDQAWDWFGKLAASQPRWERSGGPMTEKVTSGEYAAGWFVSAITFWPRLNDPARARVLGWNFISDGQLMILRGMAIPKAARNVNAAKLMLDYIASAEGQAAFGRGGLTPARPDVQPGEGIRHTFSSITQAVGGEQNIAFIDYRKEMLDQYDPFLARWKRSFGVS</sequence>
<evidence type="ECO:0000256" key="1">
    <source>
        <dbReference type="ARBA" id="ARBA00022729"/>
    </source>
</evidence>
<protein>
    <submittedName>
        <fullName evidence="3">ABC transporter substrate-binding protein</fullName>
    </submittedName>
</protein>
<dbReference type="OrthoDB" id="8673316at2"/>
<name>A0A1V2GZA5_9PROT</name>
<keyword evidence="1 2" id="KW-0732">Signal</keyword>
<keyword evidence="4" id="KW-1185">Reference proteome</keyword>
<evidence type="ECO:0000256" key="2">
    <source>
        <dbReference type="SAM" id="SignalP"/>
    </source>
</evidence>
<dbReference type="PANTHER" id="PTHR30006">
    <property type="entry name" value="THIAMINE-BINDING PERIPLASMIC PROTEIN-RELATED"/>
    <property type="match status" value="1"/>
</dbReference>
<reference evidence="3 4" key="1">
    <citation type="submission" date="2016-10" db="EMBL/GenBank/DDBJ databases">
        <title>Draft Genome sequence of Roseomonas sp. strain M3.</title>
        <authorList>
            <person name="Subhash Y."/>
            <person name="Lee S."/>
        </authorList>
    </citation>
    <scope>NUCLEOTIDE SEQUENCE [LARGE SCALE GENOMIC DNA]</scope>
    <source>
        <strain evidence="3 4">M3</strain>
    </source>
</reference>
<organism evidence="3 4">
    <name type="scientific">Teichococcus deserti</name>
    <dbReference type="NCBI Taxonomy" id="1817963"/>
    <lineage>
        <taxon>Bacteria</taxon>
        <taxon>Pseudomonadati</taxon>
        <taxon>Pseudomonadota</taxon>
        <taxon>Alphaproteobacteria</taxon>
        <taxon>Acetobacterales</taxon>
        <taxon>Roseomonadaceae</taxon>
        <taxon>Roseomonas</taxon>
    </lineage>
</organism>
<dbReference type="EMBL" id="MLCO01000194">
    <property type="protein sequence ID" value="ONG50289.1"/>
    <property type="molecule type" value="Genomic_DNA"/>
</dbReference>
<dbReference type="InterPro" id="IPR006059">
    <property type="entry name" value="SBP"/>
</dbReference>
<feature type="chain" id="PRO_5012392098" evidence="2">
    <location>
        <begin position="28"/>
        <end position="376"/>
    </location>
</feature>
<accession>A0A1V2GZA5</accession>
<dbReference type="Pfam" id="PF01547">
    <property type="entry name" value="SBP_bac_1"/>
    <property type="match status" value="1"/>
</dbReference>
<dbReference type="SUPFAM" id="SSF53850">
    <property type="entry name" value="Periplasmic binding protein-like II"/>
    <property type="match status" value="1"/>
</dbReference>
<dbReference type="GO" id="GO:0030288">
    <property type="term" value="C:outer membrane-bounded periplasmic space"/>
    <property type="evidence" value="ECO:0007669"/>
    <property type="project" value="TreeGrafter"/>
</dbReference>
<feature type="signal peptide" evidence="2">
    <location>
        <begin position="1"/>
        <end position="27"/>
    </location>
</feature>
<dbReference type="Proteomes" id="UP000188879">
    <property type="component" value="Unassembled WGS sequence"/>
</dbReference>
<comment type="caution">
    <text evidence="3">The sequence shown here is derived from an EMBL/GenBank/DDBJ whole genome shotgun (WGS) entry which is preliminary data.</text>
</comment>
<evidence type="ECO:0000313" key="4">
    <source>
        <dbReference type="Proteomes" id="UP000188879"/>
    </source>
</evidence>
<evidence type="ECO:0000313" key="3">
    <source>
        <dbReference type="EMBL" id="ONG50289.1"/>
    </source>
</evidence>
<proteinExistence type="predicted"/>
<dbReference type="Gene3D" id="3.40.190.10">
    <property type="entry name" value="Periplasmic binding protein-like II"/>
    <property type="match status" value="2"/>
</dbReference>
<dbReference type="AlphaFoldDB" id="A0A1V2GZA5"/>
<dbReference type="PANTHER" id="PTHR30006:SF25">
    <property type="entry name" value="PHOSPHOGLYCERATE TRANSPORT REGULATORY PROTEIN PGTC"/>
    <property type="match status" value="1"/>
</dbReference>